<dbReference type="PRINTS" id="PR00250">
    <property type="entry name" value="GPCRSTE2"/>
</dbReference>
<feature type="transmembrane region" description="Helical" evidence="2">
    <location>
        <begin position="135"/>
        <end position="159"/>
    </location>
</feature>
<feature type="transmembrane region" description="Helical" evidence="2">
    <location>
        <begin position="171"/>
        <end position="198"/>
    </location>
</feature>
<protein>
    <recommendedName>
        <fullName evidence="5">Pheromone receptor</fullName>
    </recommendedName>
</protein>
<sequence>MSSNDTASPGGPPPTGPPPPGFDPLNQTSTLLYSNGVTLVPFNTHFITEQYIEATSLSIEYGSQIGASFIMLCVVLAMTPRTRFRRAATLISIASLTINTIRMVLLSLFFTTTWMNLYILVTYDGSVVPRSAYNLSAAATILSVPVTVLILAALGLQAWSMISLWRARWKVPAVAISALLLLATVAFSMTITILQVRATLYADLSALSSVVAWVRKTYLIFITTSICWFCFLFNIRLVMHMWTSWSILPSLKGLKAMDVLVITNGILMLVPVIFATLEFFDWDHFEPGSLTQTSVVIVLPLGTLVAQRLANPVWFGTGPDPASGASACPHCGRGGTGAATIGGTGTDSHAGTTFGGATIMTTTTSSVASRGTNAKKPLLAGWKRDGGGGGRGNAVETYIGSEKERSGEEGRDEARKGNENDLEQGHGGVRVNYGIARTEERVQTGSS</sequence>
<reference evidence="3 4" key="1">
    <citation type="journal article" date="2024" name="Commun. Biol.">
        <title>Comparative genomic analysis of thermophilic fungi reveals convergent evolutionary adaptations and gene losses.</title>
        <authorList>
            <person name="Steindorff A.S."/>
            <person name="Aguilar-Pontes M.V."/>
            <person name="Robinson A.J."/>
            <person name="Andreopoulos B."/>
            <person name="LaButti K."/>
            <person name="Kuo A."/>
            <person name="Mondo S."/>
            <person name="Riley R."/>
            <person name="Otillar R."/>
            <person name="Haridas S."/>
            <person name="Lipzen A."/>
            <person name="Grimwood J."/>
            <person name="Schmutz J."/>
            <person name="Clum A."/>
            <person name="Reid I.D."/>
            <person name="Moisan M.C."/>
            <person name="Butler G."/>
            <person name="Nguyen T.T.M."/>
            <person name="Dewar K."/>
            <person name="Conant G."/>
            <person name="Drula E."/>
            <person name="Henrissat B."/>
            <person name="Hansel C."/>
            <person name="Singer S."/>
            <person name="Hutchinson M.I."/>
            <person name="de Vries R.P."/>
            <person name="Natvig D.O."/>
            <person name="Powell A.J."/>
            <person name="Tsang A."/>
            <person name="Grigoriev I.V."/>
        </authorList>
    </citation>
    <scope>NUCLEOTIDE SEQUENCE [LARGE SCALE GENOMIC DNA]</scope>
    <source>
        <strain evidence="3 4">CBS 620.91</strain>
    </source>
</reference>
<keyword evidence="4" id="KW-1185">Reference proteome</keyword>
<evidence type="ECO:0000256" key="1">
    <source>
        <dbReference type="SAM" id="MobiDB-lite"/>
    </source>
</evidence>
<dbReference type="Gene3D" id="1.10.287.920">
    <property type="entry name" value="Pheromone alpha factor receptor"/>
    <property type="match status" value="1"/>
</dbReference>
<dbReference type="Proteomes" id="UP001583172">
    <property type="component" value="Unassembled WGS sequence"/>
</dbReference>
<name>A0ABR3VET2_HUMIN</name>
<dbReference type="InterPro" id="IPR000366">
    <property type="entry name" value="GPCR_STE2"/>
</dbReference>
<dbReference type="EMBL" id="JAZGSY010000147">
    <property type="protein sequence ID" value="KAL1839641.1"/>
    <property type="molecule type" value="Genomic_DNA"/>
</dbReference>
<feature type="transmembrane region" description="Helical" evidence="2">
    <location>
        <begin position="90"/>
        <end position="115"/>
    </location>
</feature>
<evidence type="ECO:0000256" key="2">
    <source>
        <dbReference type="SAM" id="Phobius"/>
    </source>
</evidence>
<feature type="transmembrane region" description="Helical" evidence="2">
    <location>
        <begin position="218"/>
        <end position="238"/>
    </location>
</feature>
<feature type="compositionally biased region" description="Pro residues" evidence="1">
    <location>
        <begin position="10"/>
        <end position="22"/>
    </location>
</feature>
<dbReference type="InterPro" id="IPR027458">
    <property type="entry name" value="STE2_TM1-TM2_sf"/>
</dbReference>
<feature type="region of interest" description="Disordered" evidence="1">
    <location>
        <begin position="1"/>
        <end position="24"/>
    </location>
</feature>
<feature type="compositionally biased region" description="Basic and acidic residues" evidence="1">
    <location>
        <begin position="437"/>
        <end position="447"/>
    </location>
</feature>
<feature type="transmembrane region" description="Helical" evidence="2">
    <location>
        <begin position="61"/>
        <end position="78"/>
    </location>
</feature>
<dbReference type="PANTHER" id="PTHR28009:SF1">
    <property type="entry name" value="PHEROMONE ALPHA FACTOR RECEPTOR"/>
    <property type="match status" value="1"/>
</dbReference>
<keyword evidence="2" id="KW-1133">Transmembrane helix</keyword>
<dbReference type="CDD" id="cd14939">
    <property type="entry name" value="7tmD_STE2"/>
    <property type="match status" value="1"/>
</dbReference>
<feature type="transmembrane region" description="Helical" evidence="2">
    <location>
        <begin position="259"/>
        <end position="277"/>
    </location>
</feature>
<keyword evidence="2" id="KW-0472">Membrane</keyword>
<evidence type="ECO:0000313" key="4">
    <source>
        <dbReference type="Proteomes" id="UP001583172"/>
    </source>
</evidence>
<gene>
    <name evidence="3" type="ORF">VTJ49DRAFT_1302</name>
</gene>
<feature type="region of interest" description="Disordered" evidence="1">
    <location>
        <begin position="378"/>
        <end position="447"/>
    </location>
</feature>
<accession>A0ABR3VET2</accession>
<proteinExistence type="predicted"/>
<comment type="caution">
    <text evidence="3">The sequence shown here is derived from an EMBL/GenBank/DDBJ whole genome shotgun (WGS) entry which is preliminary data.</text>
</comment>
<feature type="compositionally biased region" description="Basic and acidic residues" evidence="1">
    <location>
        <begin position="401"/>
        <end position="419"/>
    </location>
</feature>
<keyword evidence="2" id="KW-0812">Transmembrane</keyword>
<organism evidence="3 4">
    <name type="scientific">Humicola insolens</name>
    <name type="common">Soft-rot fungus</name>
    <dbReference type="NCBI Taxonomy" id="85995"/>
    <lineage>
        <taxon>Eukaryota</taxon>
        <taxon>Fungi</taxon>
        <taxon>Dikarya</taxon>
        <taxon>Ascomycota</taxon>
        <taxon>Pezizomycotina</taxon>
        <taxon>Sordariomycetes</taxon>
        <taxon>Sordariomycetidae</taxon>
        <taxon>Sordariales</taxon>
        <taxon>Chaetomiaceae</taxon>
        <taxon>Mycothermus</taxon>
    </lineage>
</organism>
<evidence type="ECO:0000313" key="3">
    <source>
        <dbReference type="EMBL" id="KAL1839641.1"/>
    </source>
</evidence>
<dbReference type="Pfam" id="PF02116">
    <property type="entry name" value="STE2"/>
    <property type="match status" value="1"/>
</dbReference>
<evidence type="ECO:0008006" key="5">
    <source>
        <dbReference type="Google" id="ProtNLM"/>
    </source>
</evidence>
<dbReference type="PANTHER" id="PTHR28009">
    <property type="entry name" value="PHEROMONE ALPHA FACTOR RECEPTOR"/>
    <property type="match status" value="1"/>
</dbReference>